<dbReference type="AlphaFoldDB" id="F6HZT0"/>
<organism evidence="3 4">
    <name type="scientific">Vitis vinifera</name>
    <name type="common">Grape</name>
    <dbReference type="NCBI Taxonomy" id="29760"/>
    <lineage>
        <taxon>Eukaryota</taxon>
        <taxon>Viridiplantae</taxon>
        <taxon>Streptophyta</taxon>
        <taxon>Embryophyta</taxon>
        <taxon>Tracheophyta</taxon>
        <taxon>Spermatophyta</taxon>
        <taxon>Magnoliopsida</taxon>
        <taxon>eudicotyledons</taxon>
        <taxon>Gunneridae</taxon>
        <taxon>Pentapetalae</taxon>
        <taxon>rosids</taxon>
        <taxon>Vitales</taxon>
        <taxon>Vitaceae</taxon>
        <taxon>Viteae</taxon>
        <taxon>Vitis</taxon>
    </lineage>
</organism>
<name>F6HZT0_VITVI</name>
<protein>
    <recommendedName>
        <fullName evidence="2">Xylanase inhibitor C-terminal domain-containing protein</fullName>
    </recommendedName>
</protein>
<dbReference type="InParanoid" id="F6HZT0"/>
<sequence length="136" mass="15225">METSIYSVFTKAFISVTASMNITRVAIVAPFNIYFNSKNVYSTRGKAVVPTIDLVLQNNNVVWRIFGANSMVMCCALDLLIEEKTPKLQLLLEGTSWRITFYNLIWLHQDLGSAPLLSLAKPHAPTSTSHPIKPLR</sequence>
<dbReference type="EMBL" id="FN596502">
    <property type="protein sequence ID" value="CCB60196.1"/>
    <property type="molecule type" value="Genomic_DNA"/>
</dbReference>
<feature type="domain" description="Xylanase inhibitor C-terminal" evidence="2">
    <location>
        <begin position="1"/>
        <end position="73"/>
    </location>
</feature>
<evidence type="ECO:0000256" key="1">
    <source>
        <dbReference type="SAM" id="Phobius"/>
    </source>
</evidence>
<dbReference type="SUPFAM" id="SSF50630">
    <property type="entry name" value="Acid proteases"/>
    <property type="match status" value="1"/>
</dbReference>
<feature type="transmembrane region" description="Helical" evidence="1">
    <location>
        <begin position="12"/>
        <end position="35"/>
    </location>
</feature>
<keyword evidence="1" id="KW-0812">Transmembrane</keyword>
<dbReference type="Proteomes" id="UP000009183">
    <property type="component" value="Chromosome 7"/>
</dbReference>
<dbReference type="PaxDb" id="29760-VIT_07s0005g04690.t01"/>
<keyword evidence="1" id="KW-1133">Transmembrane helix</keyword>
<dbReference type="OrthoDB" id="1732469at2759"/>
<keyword evidence="4" id="KW-1185">Reference proteome</keyword>
<dbReference type="InterPro" id="IPR032799">
    <property type="entry name" value="TAXi_C"/>
</dbReference>
<reference evidence="4" key="1">
    <citation type="journal article" date="2007" name="Nature">
        <title>The grapevine genome sequence suggests ancestral hexaploidization in major angiosperm phyla.</title>
        <authorList>
            <consortium name="The French-Italian Public Consortium for Grapevine Genome Characterization."/>
            <person name="Jaillon O."/>
            <person name="Aury J.-M."/>
            <person name="Noel B."/>
            <person name="Policriti A."/>
            <person name="Clepet C."/>
            <person name="Casagrande A."/>
            <person name="Choisne N."/>
            <person name="Aubourg S."/>
            <person name="Vitulo N."/>
            <person name="Jubin C."/>
            <person name="Vezzi A."/>
            <person name="Legeai F."/>
            <person name="Hugueney P."/>
            <person name="Dasilva C."/>
            <person name="Horner D."/>
            <person name="Mica E."/>
            <person name="Jublot D."/>
            <person name="Poulain J."/>
            <person name="Bruyere C."/>
            <person name="Billault A."/>
            <person name="Segurens B."/>
            <person name="Gouyvenoux M."/>
            <person name="Ugarte E."/>
            <person name="Cattonaro F."/>
            <person name="Anthouard V."/>
            <person name="Vico V."/>
            <person name="Del Fabbro C."/>
            <person name="Alaux M."/>
            <person name="Di Gaspero G."/>
            <person name="Dumas V."/>
            <person name="Felice N."/>
            <person name="Paillard S."/>
            <person name="Juman I."/>
            <person name="Moroldo M."/>
            <person name="Scalabrin S."/>
            <person name="Canaguier A."/>
            <person name="Le Clainche I."/>
            <person name="Malacrida G."/>
            <person name="Durand E."/>
            <person name="Pesole G."/>
            <person name="Laucou V."/>
            <person name="Chatelet P."/>
            <person name="Merdinoglu D."/>
            <person name="Delledonne M."/>
            <person name="Pezzotti M."/>
            <person name="Lecharny A."/>
            <person name="Scarpelli C."/>
            <person name="Artiguenave F."/>
            <person name="Pe M.E."/>
            <person name="Valle G."/>
            <person name="Morgante M."/>
            <person name="Caboche M."/>
            <person name="Adam-Blondon A.-F."/>
            <person name="Weissenbach J."/>
            <person name="Quetier F."/>
            <person name="Wincker P."/>
        </authorList>
    </citation>
    <scope>NUCLEOTIDE SEQUENCE [LARGE SCALE GENOMIC DNA]</scope>
    <source>
        <strain evidence="4">cv. Pinot noir / PN40024</strain>
    </source>
</reference>
<evidence type="ECO:0000259" key="2">
    <source>
        <dbReference type="Pfam" id="PF14541"/>
    </source>
</evidence>
<dbReference type="eggNOG" id="KOG1339">
    <property type="taxonomic scope" value="Eukaryota"/>
</dbReference>
<dbReference type="HOGENOM" id="CLU_1879197_0_0_1"/>
<gene>
    <name evidence="3" type="ordered locus">VIT_07s0005g04690</name>
</gene>
<dbReference type="Pfam" id="PF14541">
    <property type="entry name" value="TAXi_C"/>
    <property type="match status" value="1"/>
</dbReference>
<keyword evidence="1" id="KW-0472">Membrane</keyword>
<dbReference type="InterPro" id="IPR021109">
    <property type="entry name" value="Peptidase_aspartic_dom_sf"/>
</dbReference>
<dbReference type="Gene3D" id="2.40.70.10">
    <property type="entry name" value="Acid Proteases"/>
    <property type="match status" value="1"/>
</dbReference>
<accession>F6HZT0</accession>
<evidence type="ECO:0000313" key="4">
    <source>
        <dbReference type="Proteomes" id="UP000009183"/>
    </source>
</evidence>
<evidence type="ECO:0000313" key="3">
    <source>
        <dbReference type="EMBL" id="CCB60196.1"/>
    </source>
</evidence>
<proteinExistence type="predicted"/>